<sequence>MTDPPGPQRQEPLREQDLAAGEKYAPDHDPGPAEQYAGDPVPDPWEEQPDGQLDSGAVPGLPA</sequence>
<dbReference type="EMBL" id="PVZG01000016">
    <property type="protein sequence ID" value="PRY22871.1"/>
    <property type="molecule type" value="Genomic_DNA"/>
</dbReference>
<keyword evidence="3" id="KW-1185">Reference proteome</keyword>
<evidence type="ECO:0000313" key="2">
    <source>
        <dbReference type="EMBL" id="PRY22871.1"/>
    </source>
</evidence>
<dbReference type="AlphaFoldDB" id="A0A2T0RNZ9"/>
<gene>
    <name evidence="2" type="ORF">CLV70_116131</name>
</gene>
<evidence type="ECO:0000256" key="1">
    <source>
        <dbReference type="SAM" id="MobiDB-lite"/>
    </source>
</evidence>
<proteinExistence type="predicted"/>
<dbReference type="RefSeq" id="WP_106129818.1">
    <property type="nucleotide sequence ID" value="NZ_PVZG01000016.1"/>
</dbReference>
<name>A0A2T0RNZ9_9ACTN</name>
<organism evidence="2 3">
    <name type="scientific">Pseudosporangium ferrugineum</name>
    <dbReference type="NCBI Taxonomy" id="439699"/>
    <lineage>
        <taxon>Bacteria</taxon>
        <taxon>Bacillati</taxon>
        <taxon>Actinomycetota</taxon>
        <taxon>Actinomycetes</taxon>
        <taxon>Micromonosporales</taxon>
        <taxon>Micromonosporaceae</taxon>
        <taxon>Pseudosporangium</taxon>
    </lineage>
</organism>
<comment type="caution">
    <text evidence="2">The sequence shown here is derived from an EMBL/GenBank/DDBJ whole genome shotgun (WGS) entry which is preliminary data.</text>
</comment>
<reference evidence="2 3" key="1">
    <citation type="submission" date="2018-03" db="EMBL/GenBank/DDBJ databases">
        <title>Genomic Encyclopedia of Archaeal and Bacterial Type Strains, Phase II (KMG-II): from individual species to whole genera.</title>
        <authorList>
            <person name="Goeker M."/>
        </authorList>
    </citation>
    <scope>NUCLEOTIDE SEQUENCE [LARGE SCALE GENOMIC DNA]</scope>
    <source>
        <strain evidence="2 3">DSM 45348</strain>
    </source>
</reference>
<accession>A0A2T0RNZ9</accession>
<dbReference type="OrthoDB" id="3396776at2"/>
<dbReference type="Proteomes" id="UP000239209">
    <property type="component" value="Unassembled WGS sequence"/>
</dbReference>
<protein>
    <submittedName>
        <fullName evidence="2">Uncharacterized protein</fullName>
    </submittedName>
</protein>
<evidence type="ECO:0000313" key="3">
    <source>
        <dbReference type="Proteomes" id="UP000239209"/>
    </source>
</evidence>
<feature type="region of interest" description="Disordered" evidence="1">
    <location>
        <begin position="1"/>
        <end position="63"/>
    </location>
</feature>